<evidence type="ECO:0000259" key="2">
    <source>
        <dbReference type="PROSITE" id="PS50206"/>
    </source>
</evidence>
<dbReference type="InterPro" id="IPR036873">
    <property type="entry name" value="Rhodanese-like_dom_sf"/>
</dbReference>
<dbReference type="SUPFAM" id="SSF52821">
    <property type="entry name" value="Rhodanese/Cell cycle control phosphatase"/>
    <property type="match status" value="1"/>
</dbReference>
<dbReference type="PROSITE" id="PS50206">
    <property type="entry name" value="RHODANESE_3"/>
    <property type="match status" value="1"/>
</dbReference>
<sequence length="155" mass="16522">MLQNLLKRVVLALLILLPGVTAAAGEPDGPAPASVAGTTFIDTATAQQMHADGISFVDVRPAPMYQAGRIPGAVSLPLPGGKFTLQNLAKVADSDDQVVLHCRGKDCMMSSIAAREAVKWGYSKIYYYRAGYNGWKDAGLLVELPTKEGMMQAQN</sequence>
<dbReference type="EMBL" id="MPRK01000260">
    <property type="protein sequence ID" value="OOZ37921.1"/>
    <property type="molecule type" value="Genomic_DNA"/>
</dbReference>
<dbReference type="PANTHER" id="PTHR44086">
    <property type="entry name" value="THIOSULFATE SULFURTRANSFERASE RDL2, MITOCHONDRIAL-RELATED"/>
    <property type="match status" value="1"/>
</dbReference>
<dbReference type="Gene3D" id="3.40.250.10">
    <property type="entry name" value="Rhodanese-like domain"/>
    <property type="match status" value="1"/>
</dbReference>
<feature type="signal peptide" evidence="1">
    <location>
        <begin position="1"/>
        <end position="23"/>
    </location>
</feature>
<proteinExistence type="predicted"/>
<feature type="domain" description="Rhodanese" evidence="2">
    <location>
        <begin position="50"/>
        <end position="144"/>
    </location>
</feature>
<dbReference type="AlphaFoldDB" id="A0A1T2KYN0"/>
<organism evidence="3 4">
    <name type="scientific">Solemya elarraichensis gill symbiont</name>
    <dbReference type="NCBI Taxonomy" id="1918949"/>
    <lineage>
        <taxon>Bacteria</taxon>
        <taxon>Pseudomonadati</taxon>
        <taxon>Pseudomonadota</taxon>
        <taxon>Gammaproteobacteria</taxon>
        <taxon>sulfur-oxidizing symbionts</taxon>
    </lineage>
</organism>
<comment type="caution">
    <text evidence="3">The sequence shown here is derived from an EMBL/GenBank/DDBJ whole genome shotgun (WGS) entry which is preliminary data.</text>
</comment>
<dbReference type="Pfam" id="PF00581">
    <property type="entry name" value="Rhodanese"/>
    <property type="match status" value="1"/>
</dbReference>
<keyword evidence="1" id="KW-0732">Signal</keyword>
<feature type="chain" id="PRO_5013046437" description="Rhodanese domain-containing protein" evidence="1">
    <location>
        <begin position="24"/>
        <end position="155"/>
    </location>
</feature>
<reference evidence="3 4" key="1">
    <citation type="submission" date="2016-11" db="EMBL/GenBank/DDBJ databases">
        <title>Mixed transmission modes and dynamic genome evolution in an obligate animal-bacterial symbiosis.</title>
        <authorList>
            <person name="Russell S.L."/>
            <person name="Corbett-Detig R.B."/>
            <person name="Cavanaugh C.M."/>
        </authorList>
    </citation>
    <scope>NUCLEOTIDE SEQUENCE [LARGE SCALE GENOMIC DNA]</scope>
    <source>
        <strain evidence="3">Sp-SM6</strain>
    </source>
</reference>
<keyword evidence="4" id="KW-1185">Reference proteome</keyword>
<dbReference type="CDD" id="cd00158">
    <property type="entry name" value="RHOD"/>
    <property type="match status" value="1"/>
</dbReference>
<name>A0A1T2KYN0_9GAMM</name>
<evidence type="ECO:0000313" key="4">
    <source>
        <dbReference type="Proteomes" id="UP000190198"/>
    </source>
</evidence>
<dbReference type="SMART" id="SM00450">
    <property type="entry name" value="RHOD"/>
    <property type="match status" value="1"/>
</dbReference>
<dbReference type="PANTHER" id="PTHR44086:SF10">
    <property type="entry name" value="THIOSULFATE SULFURTRANSFERASE_RHODANESE-LIKE DOMAIN-CONTAINING PROTEIN 3"/>
    <property type="match status" value="1"/>
</dbReference>
<evidence type="ECO:0000256" key="1">
    <source>
        <dbReference type="SAM" id="SignalP"/>
    </source>
</evidence>
<gene>
    <name evidence="3" type="ORF">BOW52_09975</name>
</gene>
<dbReference type="InterPro" id="IPR001763">
    <property type="entry name" value="Rhodanese-like_dom"/>
</dbReference>
<evidence type="ECO:0000313" key="3">
    <source>
        <dbReference type="EMBL" id="OOZ37921.1"/>
    </source>
</evidence>
<dbReference type="Proteomes" id="UP000190198">
    <property type="component" value="Unassembled WGS sequence"/>
</dbReference>
<accession>A0A1T2KYN0</accession>
<protein>
    <recommendedName>
        <fullName evidence="2">Rhodanese domain-containing protein</fullName>
    </recommendedName>
</protein>
<dbReference type="GO" id="GO:0004792">
    <property type="term" value="F:thiosulfate-cyanide sulfurtransferase activity"/>
    <property type="evidence" value="ECO:0007669"/>
    <property type="project" value="TreeGrafter"/>
</dbReference>